<dbReference type="Pfam" id="PF02538">
    <property type="entry name" value="Hydantoinase_B"/>
    <property type="match status" value="1"/>
</dbReference>
<protein>
    <submittedName>
        <fullName evidence="3">Hydantoinase B/oxoprolinase family protein</fullName>
    </submittedName>
</protein>
<dbReference type="Proteomes" id="UP001321249">
    <property type="component" value="Unassembled WGS sequence"/>
</dbReference>
<sequence>MASNGESPATDGAQGGMRIDPIQFEVVRSALTQVAEEMAAALRRSAYSTNVKTRQDFSCAFFDRDCRPISQAFTQPVHLGSFVELIPTSVKTYGAENLEPGDMLVVNNPFGGGSHLNDVTVFGPVHHNGELVGYVASLAHHVDVGGGAPASIGPFQEIFQEGVIIPPVKLVKRGEMNEDVFKLLLSQIRSKRVTTGDFRAQVAANTVGARRLVDLVEKYGIADFDQYVAAVVDYTDRRTRAEIADIPDGVYGTEGFLDYDGFSDKVVNLKVEITVEGESVFFDFDGCDAQRRAPVNSTKAMTFSACAYALRALMAPDMPVNDGFYRHIKMNAKPGTVVHAIHPAPVVGGWETQVRINDMLFKAFSTGMPEKVASSTKAMMAQAGFGIIDRENGEYHCNYEALAGGYGARATSDGPDAVQQHGQNTENAPVEEVESHFPMRVSRLSLIEDSEGPGKFRGGLGMRRDYHFPDDPATFTVLSDRDIQGPQGIFGGMAGRKAFYILNPDDPEQETNELTSKCVVELKPGDTVSFQTPGGGGYGPPIERDPEAVLKDVIGEKINHQRAKDLYGVVIDPDTNTIDHSATNESRQKLTSSRNEN</sequence>
<dbReference type="PANTHER" id="PTHR11365">
    <property type="entry name" value="5-OXOPROLINASE RELATED"/>
    <property type="match status" value="1"/>
</dbReference>
<dbReference type="AlphaFoldDB" id="A0ABD4XP58"/>
<gene>
    <name evidence="3" type="ORF">GKO46_04560</name>
</gene>
<organism evidence="3 4">
    <name type="scientific">Candidatus Lucifugimonas marina</name>
    <dbReference type="NCBI Taxonomy" id="3038979"/>
    <lineage>
        <taxon>Bacteria</taxon>
        <taxon>Bacillati</taxon>
        <taxon>Chloroflexota</taxon>
        <taxon>Dehalococcoidia</taxon>
        <taxon>SAR202 cluster</taxon>
        <taxon>Candidatus Lucifugimonadales</taxon>
        <taxon>Candidatus Lucifugimonadaceae</taxon>
        <taxon>Candidatus Lucifugimonas</taxon>
    </lineage>
</organism>
<comment type="caution">
    <text evidence="3">The sequence shown here is derived from an EMBL/GenBank/DDBJ whole genome shotgun (WGS) entry which is preliminary data.</text>
</comment>
<dbReference type="PANTHER" id="PTHR11365:SF23">
    <property type="entry name" value="HYPOTHETICAL 5-OXOPROLINASE (EUROFUNG)-RELATED"/>
    <property type="match status" value="1"/>
</dbReference>
<reference evidence="3 4" key="1">
    <citation type="submission" date="2019-11" db="EMBL/GenBank/DDBJ databases">
        <authorList>
            <person name="Cho J.-C."/>
        </authorList>
    </citation>
    <scope>NUCLEOTIDE SEQUENCE [LARGE SCALE GENOMIC DNA]</scope>
    <source>
        <strain evidence="3 4">JH702</strain>
    </source>
</reference>
<dbReference type="RefSeq" id="WP_342835822.1">
    <property type="nucleotide sequence ID" value="NZ_CP046146.1"/>
</dbReference>
<name>A0ABD4XP58_9CHLR</name>
<accession>A0ABD4XP58</accession>
<evidence type="ECO:0000259" key="2">
    <source>
        <dbReference type="Pfam" id="PF02538"/>
    </source>
</evidence>
<evidence type="ECO:0000256" key="1">
    <source>
        <dbReference type="SAM" id="MobiDB-lite"/>
    </source>
</evidence>
<dbReference type="InterPro" id="IPR045079">
    <property type="entry name" value="Oxoprolinase-like"/>
</dbReference>
<evidence type="ECO:0000313" key="3">
    <source>
        <dbReference type="EMBL" id="MDG0866344.1"/>
    </source>
</evidence>
<dbReference type="EMBL" id="WMBE01000001">
    <property type="protein sequence ID" value="MDG0866344.1"/>
    <property type="molecule type" value="Genomic_DNA"/>
</dbReference>
<dbReference type="InterPro" id="IPR003692">
    <property type="entry name" value="Hydantoinase_B"/>
</dbReference>
<feature type="domain" description="Hydantoinase B/oxoprolinase" evidence="2">
    <location>
        <begin position="20"/>
        <end position="541"/>
    </location>
</feature>
<feature type="region of interest" description="Disordered" evidence="1">
    <location>
        <begin position="575"/>
        <end position="597"/>
    </location>
</feature>
<proteinExistence type="predicted"/>
<evidence type="ECO:0000313" key="4">
    <source>
        <dbReference type="Proteomes" id="UP001321249"/>
    </source>
</evidence>